<keyword evidence="2" id="KW-0843">Virulence</keyword>
<keyword evidence="4" id="KW-0732">Signal</keyword>
<evidence type="ECO:0000313" key="6">
    <source>
        <dbReference type="Proteomes" id="UP000199086"/>
    </source>
</evidence>
<name>A0A1G6H738_9ACTN</name>
<protein>
    <submittedName>
        <fullName evidence="5">Phospholipase C</fullName>
    </submittedName>
</protein>
<gene>
    <name evidence="5" type="ORF">GA0111570_106210</name>
</gene>
<feature type="signal peptide" evidence="4">
    <location>
        <begin position="1"/>
        <end position="27"/>
    </location>
</feature>
<proteinExistence type="predicted"/>
<dbReference type="PANTHER" id="PTHR31956:SF1">
    <property type="entry name" value="NON-SPECIFIC PHOSPHOLIPASE C1"/>
    <property type="match status" value="1"/>
</dbReference>
<evidence type="ECO:0000256" key="4">
    <source>
        <dbReference type="SAM" id="SignalP"/>
    </source>
</evidence>
<reference evidence="5 6" key="1">
    <citation type="submission" date="2016-06" db="EMBL/GenBank/DDBJ databases">
        <authorList>
            <person name="Olsen C.W."/>
            <person name="Carey S."/>
            <person name="Hinshaw L."/>
            <person name="Karasin A.I."/>
        </authorList>
    </citation>
    <scope>NUCLEOTIDE SEQUENCE [LARGE SCALE GENOMIC DNA]</scope>
    <source>
        <strain evidence="5 6">LZ-22</strain>
    </source>
</reference>
<dbReference type="InterPro" id="IPR007312">
    <property type="entry name" value="Phosphoesterase"/>
</dbReference>
<organism evidence="5 6">
    <name type="scientific">Raineyella antarctica</name>
    <dbReference type="NCBI Taxonomy" id="1577474"/>
    <lineage>
        <taxon>Bacteria</taxon>
        <taxon>Bacillati</taxon>
        <taxon>Actinomycetota</taxon>
        <taxon>Actinomycetes</taxon>
        <taxon>Propionibacteriales</taxon>
        <taxon>Propionibacteriaceae</taxon>
        <taxon>Raineyella</taxon>
    </lineage>
</organism>
<dbReference type="STRING" id="1577474.GA0111570_106210"/>
<dbReference type="AlphaFoldDB" id="A0A1G6H738"/>
<evidence type="ECO:0000256" key="3">
    <source>
        <dbReference type="SAM" id="MobiDB-lite"/>
    </source>
</evidence>
<dbReference type="GO" id="GO:0042578">
    <property type="term" value="F:phosphoric ester hydrolase activity"/>
    <property type="evidence" value="ECO:0007669"/>
    <property type="project" value="UniProtKB-ARBA"/>
</dbReference>
<feature type="region of interest" description="Disordered" evidence="3">
    <location>
        <begin position="337"/>
        <end position="359"/>
    </location>
</feature>
<evidence type="ECO:0000256" key="1">
    <source>
        <dbReference type="ARBA" id="ARBA00022801"/>
    </source>
</evidence>
<dbReference type="Pfam" id="PF04185">
    <property type="entry name" value="Phosphoesterase"/>
    <property type="match status" value="1"/>
</dbReference>
<dbReference type="RefSeq" id="WP_217634118.1">
    <property type="nucleotide sequence ID" value="NZ_FMYF01000006.1"/>
</dbReference>
<accession>A0A1G6H738</accession>
<dbReference type="PANTHER" id="PTHR31956">
    <property type="entry name" value="NON-SPECIFIC PHOSPHOLIPASE C4-RELATED"/>
    <property type="match status" value="1"/>
</dbReference>
<keyword evidence="6" id="KW-1185">Reference proteome</keyword>
<dbReference type="InterPro" id="IPR017850">
    <property type="entry name" value="Alkaline_phosphatase_core_sf"/>
</dbReference>
<dbReference type="CDD" id="cd16013">
    <property type="entry name" value="AcpA"/>
    <property type="match status" value="1"/>
</dbReference>
<evidence type="ECO:0000313" key="5">
    <source>
        <dbReference type="EMBL" id="SDB89256.1"/>
    </source>
</evidence>
<dbReference type="Proteomes" id="UP000199086">
    <property type="component" value="Unassembled WGS sequence"/>
</dbReference>
<dbReference type="EMBL" id="FMYF01000006">
    <property type="protein sequence ID" value="SDB89256.1"/>
    <property type="molecule type" value="Genomic_DNA"/>
</dbReference>
<keyword evidence="1" id="KW-0378">Hydrolase</keyword>
<feature type="region of interest" description="Disordered" evidence="3">
    <location>
        <begin position="551"/>
        <end position="573"/>
    </location>
</feature>
<dbReference type="Gene3D" id="3.40.720.10">
    <property type="entry name" value="Alkaline Phosphatase, subunit A"/>
    <property type="match status" value="2"/>
</dbReference>
<evidence type="ECO:0000256" key="2">
    <source>
        <dbReference type="ARBA" id="ARBA00023026"/>
    </source>
</evidence>
<sequence length="573" mass="60793">MSTRRQRMLAGAGAICLAATAFGGAQAFATTGSPATAGGGATTTPIKHVVVIFQENVSFDHYFATYPNAANTAGETLQGSGTAAPSFQARPGTSKHIDTLQSAGMLAPNNPNSVQPFRLSPSQAVTCDQDHNYLAEQKAYNGGAMDKFVENTTRDNCSSTPHAYGRNGLVMGYYDGNAVTGLWNYAQQYAMSDNSYSTTFGPSTPGALNLVSGQTHGVHEWSTDGATEVKPTASDYTVRVPNANGVGTVTGDPDPVYDDCSNNSHATGHTLASMDGKNIGDLLNDKGVSWGWFQGGFRPTSPATSSSPAACLDSHTNVAGNTVTDYSPHHEPFQYYRSTSNPHHLPPASPAEIGHNGQANHQYDLTDFNAVVNTDDMPAVSFLKAGMYQDGHAGYSDPLDEQTFIAKTVNEIQQSKNWKDTAVVIAYDDSDGWYDHAKAPVVNASTSADDAAWCKDAAANGVAVMGGYQDRCGYGPRQPLLVVSPYAKTNYVDHTLTDQTSILRFVEDNWQTGRIGDSSFDAKANAIDGMFNFGHALAPKVLLDEQNGTIASLTPANGQGRAKGLQPTRPGRS</sequence>
<feature type="chain" id="PRO_5011602758" evidence="4">
    <location>
        <begin position="28"/>
        <end position="573"/>
    </location>
</feature>